<evidence type="ECO:0008006" key="5">
    <source>
        <dbReference type="Google" id="ProtNLM"/>
    </source>
</evidence>
<organism evidence="3 4">
    <name type="scientific">Streptomyces pyxinicus</name>
    <dbReference type="NCBI Taxonomy" id="2970331"/>
    <lineage>
        <taxon>Bacteria</taxon>
        <taxon>Bacillati</taxon>
        <taxon>Actinomycetota</taxon>
        <taxon>Actinomycetes</taxon>
        <taxon>Kitasatosporales</taxon>
        <taxon>Streptomycetaceae</taxon>
        <taxon>Streptomyces</taxon>
    </lineage>
</organism>
<protein>
    <recommendedName>
        <fullName evidence="5">Secreted protein</fullName>
    </recommendedName>
</protein>
<dbReference type="EMBL" id="JANUGP010000006">
    <property type="protein sequence ID" value="MCS0601599.1"/>
    <property type="molecule type" value="Genomic_DNA"/>
</dbReference>
<feature type="compositionally biased region" description="Pro residues" evidence="1">
    <location>
        <begin position="69"/>
        <end position="90"/>
    </location>
</feature>
<evidence type="ECO:0000256" key="2">
    <source>
        <dbReference type="SAM" id="SignalP"/>
    </source>
</evidence>
<evidence type="ECO:0000313" key="4">
    <source>
        <dbReference type="Proteomes" id="UP001205612"/>
    </source>
</evidence>
<reference evidence="3 4" key="1">
    <citation type="submission" date="2022-08" db="EMBL/GenBank/DDBJ databases">
        <authorList>
            <person name="Somphong A."/>
            <person name="Phongsopitanun W."/>
        </authorList>
    </citation>
    <scope>NUCLEOTIDE SEQUENCE [LARGE SCALE GENOMIC DNA]</scope>
    <source>
        <strain evidence="3 4">LP11</strain>
    </source>
</reference>
<sequence>MSRTTRGARSRTWPRVLVLLLALWVPGAHFQAQAAPALTTVAEWAEHDVLDTLVRPPARAVHRADVPERPAPLPGPAPSRPPARPCPAEPGVPGTAPLLRTVVLRC</sequence>
<dbReference type="RefSeq" id="WP_258778012.1">
    <property type="nucleotide sequence ID" value="NZ_JANUGP010000006.1"/>
</dbReference>
<accession>A0ABT2AZB2</accession>
<feature type="chain" id="PRO_5045406035" description="Secreted protein" evidence="2">
    <location>
        <begin position="35"/>
        <end position="106"/>
    </location>
</feature>
<feature type="signal peptide" evidence="2">
    <location>
        <begin position="1"/>
        <end position="34"/>
    </location>
</feature>
<proteinExistence type="predicted"/>
<dbReference type="Proteomes" id="UP001205612">
    <property type="component" value="Unassembled WGS sequence"/>
</dbReference>
<comment type="caution">
    <text evidence="3">The sequence shown here is derived from an EMBL/GenBank/DDBJ whole genome shotgun (WGS) entry which is preliminary data.</text>
</comment>
<evidence type="ECO:0000256" key="1">
    <source>
        <dbReference type="SAM" id="MobiDB-lite"/>
    </source>
</evidence>
<feature type="region of interest" description="Disordered" evidence="1">
    <location>
        <begin position="60"/>
        <end position="92"/>
    </location>
</feature>
<name>A0ABT2AZB2_9ACTN</name>
<gene>
    <name evidence="3" type="ORF">NX794_10270</name>
</gene>
<keyword evidence="2" id="KW-0732">Signal</keyword>
<keyword evidence="4" id="KW-1185">Reference proteome</keyword>
<evidence type="ECO:0000313" key="3">
    <source>
        <dbReference type="EMBL" id="MCS0601599.1"/>
    </source>
</evidence>